<feature type="transmembrane region" description="Helical" evidence="6">
    <location>
        <begin position="67"/>
        <end position="84"/>
    </location>
</feature>
<dbReference type="AlphaFoldDB" id="A0A6A5WUP6"/>
<dbReference type="GO" id="GO:0022857">
    <property type="term" value="F:transmembrane transporter activity"/>
    <property type="evidence" value="ECO:0007669"/>
    <property type="project" value="TreeGrafter"/>
</dbReference>
<dbReference type="EMBL" id="ML977566">
    <property type="protein sequence ID" value="KAF2004674.1"/>
    <property type="molecule type" value="Genomic_DNA"/>
</dbReference>
<gene>
    <name evidence="7" type="ORF">P154DRAFT_36242</name>
</gene>
<keyword evidence="5 6" id="KW-0472">Membrane</keyword>
<comment type="subcellular location">
    <subcellularLocation>
        <location evidence="1">Membrane</location>
        <topology evidence="1">Multi-pass membrane protein</topology>
    </subcellularLocation>
</comment>
<name>A0A6A5WUP6_9PLEO</name>
<evidence type="ECO:0000256" key="4">
    <source>
        <dbReference type="ARBA" id="ARBA00022989"/>
    </source>
</evidence>
<evidence type="ECO:0000256" key="3">
    <source>
        <dbReference type="ARBA" id="ARBA00022692"/>
    </source>
</evidence>
<dbReference type="OrthoDB" id="2985014at2759"/>
<keyword evidence="3 6" id="KW-0812">Transmembrane</keyword>
<keyword evidence="4 6" id="KW-1133">Transmembrane helix</keyword>
<evidence type="ECO:0000313" key="8">
    <source>
        <dbReference type="Proteomes" id="UP000799779"/>
    </source>
</evidence>
<protein>
    <recommendedName>
        <fullName evidence="9">MFS general substrate transporter</fullName>
    </recommendedName>
</protein>
<evidence type="ECO:0000313" key="7">
    <source>
        <dbReference type="EMBL" id="KAF2004674.1"/>
    </source>
</evidence>
<keyword evidence="8" id="KW-1185">Reference proteome</keyword>
<evidence type="ECO:0000256" key="1">
    <source>
        <dbReference type="ARBA" id="ARBA00004141"/>
    </source>
</evidence>
<dbReference type="Proteomes" id="UP000799779">
    <property type="component" value="Unassembled WGS sequence"/>
</dbReference>
<evidence type="ECO:0000256" key="2">
    <source>
        <dbReference type="ARBA" id="ARBA00022448"/>
    </source>
</evidence>
<evidence type="ECO:0000256" key="6">
    <source>
        <dbReference type="SAM" id="Phobius"/>
    </source>
</evidence>
<dbReference type="PANTHER" id="PTHR43791">
    <property type="entry name" value="PERMEASE-RELATED"/>
    <property type="match status" value="1"/>
</dbReference>
<evidence type="ECO:0008006" key="9">
    <source>
        <dbReference type="Google" id="ProtNLM"/>
    </source>
</evidence>
<dbReference type="GO" id="GO:0016020">
    <property type="term" value="C:membrane"/>
    <property type="evidence" value="ECO:0007669"/>
    <property type="project" value="UniProtKB-SubCell"/>
</dbReference>
<keyword evidence="2" id="KW-0813">Transport</keyword>
<dbReference type="PANTHER" id="PTHR43791:SF48">
    <property type="entry name" value="TRANSPORTER, PUTATIVE (AFU_ORTHOLOGUE AFUA_4G01000)-RELATED"/>
    <property type="match status" value="1"/>
</dbReference>
<sequence>MVEHNIMATQDLSSPSVDEKVRISHHEDLKHETVGEAAERGHVATDVYGNSLVHFDPKAEARLRLKIDFMIVPTVALLYLFCFIDRANIGNAKIAGLEKDLGLVKYDYNTVLSVFYIS</sequence>
<dbReference type="InterPro" id="IPR036259">
    <property type="entry name" value="MFS_trans_sf"/>
</dbReference>
<reference evidence="7" key="1">
    <citation type="journal article" date="2020" name="Stud. Mycol.">
        <title>101 Dothideomycetes genomes: a test case for predicting lifestyles and emergence of pathogens.</title>
        <authorList>
            <person name="Haridas S."/>
            <person name="Albert R."/>
            <person name="Binder M."/>
            <person name="Bloem J."/>
            <person name="Labutti K."/>
            <person name="Salamov A."/>
            <person name="Andreopoulos B."/>
            <person name="Baker S."/>
            <person name="Barry K."/>
            <person name="Bills G."/>
            <person name="Bluhm B."/>
            <person name="Cannon C."/>
            <person name="Castanera R."/>
            <person name="Culley D."/>
            <person name="Daum C."/>
            <person name="Ezra D."/>
            <person name="Gonzalez J."/>
            <person name="Henrissat B."/>
            <person name="Kuo A."/>
            <person name="Liang C."/>
            <person name="Lipzen A."/>
            <person name="Lutzoni F."/>
            <person name="Magnuson J."/>
            <person name="Mondo S."/>
            <person name="Nolan M."/>
            <person name="Ohm R."/>
            <person name="Pangilinan J."/>
            <person name="Park H.-J."/>
            <person name="Ramirez L."/>
            <person name="Alfaro M."/>
            <person name="Sun H."/>
            <person name="Tritt A."/>
            <person name="Yoshinaga Y."/>
            <person name="Zwiers L.-H."/>
            <person name="Turgeon B."/>
            <person name="Goodwin S."/>
            <person name="Spatafora J."/>
            <person name="Crous P."/>
            <person name="Grigoriev I."/>
        </authorList>
    </citation>
    <scope>NUCLEOTIDE SEQUENCE</scope>
    <source>
        <strain evidence="7">CBS 123094</strain>
    </source>
</reference>
<evidence type="ECO:0000256" key="5">
    <source>
        <dbReference type="ARBA" id="ARBA00023136"/>
    </source>
</evidence>
<dbReference type="SUPFAM" id="SSF103473">
    <property type="entry name" value="MFS general substrate transporter"/>
    <property type="match status" value="1"/>
</dbReference>
<accession>A0A6A5WUP6</accession>
<proteinExistence type="predicted"/>
<organism evidence="7 8">
    <name type="scientific">Amniculicola lignicola CBS 123094</name>
    <dbReference type="NCBI Taxonomy" id="1392246"/>
    <lineage>
        <taxon>Eukaryota</taxon>
        <taxon>Fungi</taxon>
        <taxon>Dikarya</taxon>
        <taxon>Ascomycota</taxon>
        <taxon>Pezizomycotina</taxon>
        <taxon>Dothideomycetes</taxon>
        <taxon>Pleosporomycetidae</taxon>
        <taxon>Pleosporales</taxon>
        <taxon>Amniculicolaceae</taxon>
        <taxon>Amniculicola</taxon>
    </lineage>
</organism>